<dbReference type="PANTHER" id="PTHR43162:SF1">
    <property type="entry name" value="PRESTALK A DIFFERENTIATION PROTEIN A"/>
    <property type="match status" value="1"/>
</dbReference>
<dbReference type="EMBL" id="BMML01000002">
    <property type="protein sequence ID" value="GGM94367.1"/>
    <property type="molecule type" value="Genomic_DNA"/>
</dbReference>
<evidence type="ECO:0000313" key="2">
    <source>
        <dbReference type="EMBL" id="GGM94367.1"/>
    </source>
</evidence>
<dbReference type="Gene3D" id="3.40.50.720">
    <property type="entry name" value="NAD(P)-binding Rossmann-like Domain"/>
    <property type="match status" value="1"/>
</dbReference>
<evidence type="ECO:0000313" key="3">
    <source>
        <dbReference type="Proteomes" id="UP000653411"/>
    </source>
</evidence>
<dbReference type="RefSeq" id="WP_189261612.1">
    <property type="nucleotide sequence ID" value="NZ_BMML01000002.1"/>
</dbReference>
<gene>
    <name evidence="2" type="ORF">GCM10011578_013320</name>
</gene>
<keyword evidence="3" id="KW-1185">Reference proteome</keyword>
<dbReference type="AlphaFoldDB" id="A0A917UJF4"/>
<feature type="domain" description="NAD(P)-binding" evidence="1">
    <location>
        <begin position="16"/>
        <end position="189"/>
    </location>
</feature>
<dbReference type="Proteomes" id="UP000653411">
    <property type="component" value="Unassembled WGS sequence"/>
</dbReference>
<reference evidence="2" key="1">
    <citation type="journal article" date="2014" name="Int. J. Syst. Evol. Microbiol.">
        <title>Complete genome sequence of Corynebacterium casei LMG S-19264T (=DSM 44701T), isolated from a smear-ripened cheese.</title>
        <authorList>
            <consortium name="US DOE Joint Genome Institute (JGI-PGF)"/>
            <person name="Walter F."/>
            <person name="Albersmeier A."/>
            <person name="Kalinowski J."/>
            <person name="Ruckert C."/>
        </authorList>
    </citation>
    <scope>NUCLEOTIDE SEQUENCE</scope>
    <source>
        <strain evidence="2">CGMCC 4.7110</strain>
    </source>
</reference>
<reference evidence="2" key="2">
    <citation type="submission" date="2020-09" db="EMBL/GenBank/DDBJ databases">
        <authorList>
            <person name="Sun Q."/>
            <person name="Zhou Y."/>
        </authorList>
    </citation>
    <scope>NUCLEOTIDE SEQUENCE</scope>
    <source>
        <strain evidence="2">CGMCC 4.7110</strain>
    </source>
</reference>
<dbReference type="InterPro" id="IPR036291">
    <property type="entry name" value="NAD(P)-bd_dom_sf"/>
</dbReference>
<proteinExistence type="predicted"/>
<protein>
    <submittedName>
        <fullName evidence="2">NAD(P)-dependent oxidoreductase</fullName>
    </submittedName>
</protein>
<dbReference type="InterPro" id="IPR016040">
    <property type="entry name" value="NAD(P)-bd_dom"/>
</dbReference>
<comment type="caution">
    <text evidence="2">The sequence shown here is derived from an EMBL/GenBank/DDBJ whole genome shotgun (WGS) entry which is preliminary data.</text>
</comment>
<name>A0A917UJF4_9ACTN</name>
<dbReference type="InterPro" id="IPR051604">
    <property type="entry name" value="Ergot_Alk_Oxidoreductase"/>
</dbReference>
<sequence length="295" mass="31203">MSEVSAVSVPPIAVTGSTGRLGGRVARRLADQGIPQKLLVRSPERAPRLPDTAAVRADYADQDTVREALAGTRTVFMVSASESADRLARHQAFVDAAAEAGVRHLVYVSFYGAAPDATFTLARDHFHTEQHIRASGLAYTFLRDNFYAEFVPDLVGEDGVIRGPAGQGRAAFVGQDDIADAAAAVLSRPDVHAGVAHDLTGPESLTLEEAAVILSEQLGRTVAYRQETVEEAYASRTSSGAPPWQLDAWVSTYTAIASGELDGVSDAVPRLTGHPATPLADIVRAQGAGPHTPKR</sequence>
<dbReference type="CDD" id="cd05269">
    <property type="entry name" value="TMR_SDR_a"/>
    <property type="match status" value="1"/>
</dbReference>
<organism evidence="2 3">
    <name type="scientific">Streptomyces fuscichromogenes</name>
    <dbReference type="NCBI Taxonomy" id="1324013"/>
    <lineage>
        <taxon>Bacteria</taxon>
        <taxon>Bacillati</taxon>
        <taxon>Actinomycetota</taxon>
        <taxon>Actinomycetes</taxon>
        <taxon>Kitasatosporales</taxon>
        <taxon>Streptomycetaceae</taxon>
        <taxon>Streptomyces</taxon>
    </lineage>
</organism>
<evidence type="ECO:0000259" key="1">
    <source>
        <dbReference type="Pfam" id="PF13460"/>
    </source>
</evidence>
<dbReference type="SUPFAM" id="SSF51735">
    <property type="entry name" value="NAD(P)-binding Rossmann-fold domains"/>
    <property type="match status" value="1"/>
</dbReference>
<dbReference type="Pfam" id="PF13460">
    <property type="entry name" value="NAD_binding_10"/>
    <property type="match status" value="1"/>
</dbReference>
<dbReference type="Gene3D" id="3.90.25.10">
    <property type="entry name" value="UDP-galactose 4-epimerase, domain 1"/>
    <property type="match status" value="1"/>
</dbReference>
<accession>A0A917UJF4</accession>
<dbReference type="PANTHER" id="PTHR43162">
    <property type="match status" value="1"/>
</dbReference>